<dbReference type="RefSeq" id="WP_130507816.1">
    <property type="nucleotide sequence ID" value="NZ_SHKY01000001.1"/>
</dbReference>
<dbReference type="Proteomes" id="UP000292564">
    <property type="component" value="Unassembled WGS sequence"/>
</dbReference>
<name>A0A4Q7ZET4_9ACTN</name>
<keyword evidence="3" id="KW-1185">Reference proteome</keyword>
<feature type="transmembrane region" description="Helical" evidence="1">
    <location>
        <begin position="40"/>
        <end position="62"/>
    </location>
</feature>
<evidence type="ECO:0000313" key="2">
    <source>
        <dbReference type="EMBL" id="RZU48595.1"/>
    </source>
</evidence>
<accession>A0A4Q7ZET4</accession>
<organism evidence="2 3">
    <name type="scientific">Krasilnikovia cinnamomea</name>
    <dbReference type="NCBI Taxonomy" id="349313"/>
    <lineage>
        <taxon>Bacteria</taxon>
        <taxon>Bacillati</taxon>
        <taxon>Actinomycetota</taxon>
        <taxon>Actinomycetes</taxon>
        <taxon>Micromonosporales</taxon>
        <taxon>Micromonosporaceae</taxon>
        <taxon>Krasilnikovia</taxon>
    </lineage>
</organism>
<dbReference type="OrthoDB" id="3387141at2"/>
<keyword evidence="1" id="KW-0812">Transmembrane</keyword>
<sequence length="179" mass="19550">MDDAGLYREQILRHAGPVITGRFVGFQASYTREVKVGQPLLLAVFVTAGIAQGLVALVLAKLRGGALGARRSFRELKKGPEYLVTPLRVRDDLGQTYEVEMHGYLPVSALHRGDLVQLRTQQQKDPQLPVKVRQVLNLTTLQPLTPRVPTLWSHLGPGLLIQAGAGLVLVGLLAAAWLH</sequence>
<reference evidence="2 3" key="1">
    <citation type="submission" date="2019-02" db="EMBL/GenBank/DDBJ databases">
        <title>Sequencing the genomes of 1000 actinobacteria strains.</title>
        <authorList>
            <person name="Klenk H.-P."/>
        </authorList>
    </citation>
    <scope>NUCLEOTIDE SEQUENCE [LARGE SCALE GENOMIC DNA]</scope>
    <source>
        <strain evidence="2 3">DSM 45162</strain>
    </source>
</reference>
<proteinExistence type="predicted"/>
<evidence type="ECO:0000256" key="1">
    <source>
        <dbReference type="SAM" id="Phobius"/>
    </source>
</evidence>
<comment type="caution">
    <text evidence="2">The sequence shown here is derived from an EMBL/GenBank/DDBJ whole genome shotgun (WGS) entry which is preliminary data.</text>
</comment>
<feature type="transmembrane region" description="Helical" evidence="1">
    <location>
        <begin position="159"/>
        <end position="178"/>
    </location>
</feature>
<protein>
    <submittedName>
        <fullName evidence="2">Uncharacterized protein</fullName>
    </submittedName>
</protein>
<keyword evidence="1" id="KW-1133">Transmembrane helix</keyword>
<keyword evidence="1" id="KW-0472">Membrane</keyword>
<evidence type="ECO:0000313" key="3">
    <source>
        <dbReference type="Proteomes" id="UP000292564"/>
    </source>
</evidence>
<dbReference type="AlphaFoldDB" id="A0A4Q7ZET4"/>
<dbReference type="EMBL" id="SHKY01000001">
    <property type="protein sequence ID" value="RZU48595.1"/>
    <property type="molecule type" value="Genomic_DNA"/>
</dbReference>
<gene>
    <name evidence="2" type="ORF">EV385_0312</name>
</gene>